<dbReference type="Proteomes" id="UP000053780">
    <property type="component" value="Unassembled WGS sequence"/>
</dbReference>
<reference evidence="1 2" key="1">
    <citation type="journal article" date="2013" name="BMC Genomics">
        <title>Genome sequencing and comparative genomics of honey bee microsporidia, Nosema apis reveal novel insights into host-parasite interactions.</title>
        <authorList>
            <person name="Chen Yp."/>
            <person name="Pettis J.S."/>
            <person name="Zhao Y."/>
            <person name="Liu X."/>
            <person name="Tallon L.J."/>
            <person name="Sadzewicz L.D."/>
            <person name="Li R."/>
            <person name="Zheng H."/>
            <person name="Huang S."/>
            <person name="Zhang X."/>
            <person name="Hamilton M.C."/>
            <person name="Pernal S.F."/>
            <person name="Melathopoulos A.P."/>
            <person name="Yan X."/>
            <person name="Evans J.D."/>
        </authorList>
    </citation>
    <scope>NUCLEOTIDE SEQUENCE [LARGE SCALE GENOMIC DNA]</scope>
    <source>
        <strain evidence="1 2">BRL 01</strain>
    </source>
</reference>
<proteinExistence type="predicted"/>
<sequence length="309" mass="36105">MHYDDKYYFNVTSNVLPKKNTIIRNYDILNDTNYLKINGSLIHKKNLPINISKSNWIVLENKILDKIGEIYNKCINKLIETSDDGIKINKCNLRLSYILDDISHIKPKHDRDIDNIICIFNFLNDFQNLKDKDYIFKPSTNESNKFQTDNSNEYFIDADILSTNISDDIEDRKSNNLSYSQNSKIDEQFNVNDIENHSEFHTKINNLKKIDDDYLEYINKSTEDPLLVFYNNNNSESSLNSKLINVNNTPETPIYNNSLNINENEDKSSNESVDDLLKNESSLIKKDLTIENTKIEDNQNNDINYKTLN</sequence>
<evidence type="ECO:0000313" key="1">
    <source>
        <dbReference type="EMBL" id="EQB61166.1"/>
    </source>
</evidence>
<keyword evidence="2" id="KW-1185">Reference proteome</keyword>
<evidence type="ECO:0000313" key="2">
    <source>
        <dbReference type="Proteomes" id="UP000053780"/>
    </source>
</evidence>
<dbReference type="VEuPathDB" id="MicrosporidiaDB:NAPIS_ORF01267"/>
<protein>
    <submittedName>
        <fullName evidence="1">Uncharacterized protein</fullName>
    </submittedName>
</protein>
<dbReference type="EMBL" id="KE647168">
    <property type="protein sequence ID" value="EQB61166.1"/>
    <property type="molecule type" value="Genomic_DNA"/>
</dbReference>
<dbReference type="AlphaFoldDB" id="T0MD67"/>
<accession>T0MD67</accession>
<dbReference type="HOGENOM" id="CLU_900440_0_0_1"/>
<name>T0MD67_9MICR</name>
<organism evidence="1 2">
    <name type="scientific">Vairimorpha apis BRL 01</name>
    <dbReference type="NCBI Taxonomy" id="1037528"/>
    <lineage>
        <taxon>Eukaryota</taxon>
        <taxon>Fungi</taxon>
        <taxon>Fungi incertae sedis</taxon>
        <taxon>Microsporidia</taxon>
        <taxon>Nosematidae</taxon>
        <taxon>Vairimorpha</taxon>
    </lineage>
</organism>
<gene>
    <name evidence="1" type="ORF">NAPIS_ORF01267</name>
</gene>